<evidence type="ECO:0000256" key="1">
    <source>
        <dbReference type="ARBA" id="ARBA00022723"/>
    </source>
</evidence>
<dbReference type="EMBL" id="BLXT01003068">
    <property type="protein sequence ID" value="GFO00260.1"/>
    <property type="molecule type" value="Genomic_DNA"/>
</dbReference>
<dbReference type="Gene3D" id="6.20.210.20">
    <property type="entry name" value="THAP domain"/>
    <property type="match status" value="1"/>
</dbReference>
<dbReference type="GO" id="GO:0008270">
    <property type="term" value="F:zinc ion binding"/>
    <property type="evidence" value="ECO:0007669"/>
    <property type="project" value="UniProtKB-KW"/>
</dbReference>
<name>A0AAV3ZYI0_9GAST</name>
<dbReference type="SUPFAM" id="SSF57716">
    <property type="entry name" value="Glucocorticoid receptor-like (DNA-binding domain)"/>
    <property type="match status" value="1"/>
</dbReference>
<protein>
    <submittedName>
        <fullName evidence="8">THAP domain-containing protein 3</fullName>
    </submittedName>
</protein>
<reference evidence="8 9" key="1">
    <citation type="journal article" date="2021" name="Elife">
        <title>Chloroplast acquisition without the gene transfer in kleptoplastic sea slugs, Plakobranchus ocellatus.</title>
        <authorList>
            <person name="Maeda T."/>
            <person name="Takahashi S."/>
            <person name="Yoshida T."/>
            <person name="Shimamura S."/>
            <person name="Takaki Y."/>
            <person name="Nagai Y."/>
            <person name="Toyoda A."/>
            <person name="Suzuki Y."/>
            <person name="Arimoto A."/>
            <person name="Ishii H."/>
            <person name="Satoh N."/>
            <person name="Nishiyama T."/>
            <person name="Hasebe M."/>
            <person name="Maruyama T."/>
            <person name="Minagawa J."/>
            <person name="Obokata J."/>
            <person name="Shigenobu S."/>
        </authorList>
    </citation>
    <scope>NUCLEOTIDE SEQUENCE [LARGE SCALE GENOMIC DNA]</scope>
</reference>
<dbReference type="PROSITE" id="PS50950">
    <property type="entry name" value="ZF_THAP"/>
    <property type="match status" value="1"/>
</dbReference>
<evidence type="ECO:0000313" key="8">
    <source>
        <dbReference type="EMBL" id="GFO00260.1"/>
    </source>
</evidence>
<dbReference type="SMART" id="SM00980">
    <property type="entry name" value="THAP"/>
    <property type="match status" value="1"/>
</dbReference>
<dbReference type="PANTHER" id="PTHR46600:SF7">
    <property type="entry name" value="SI:DKEY-228B2.6-RELATED"/>
    <property type="match status" value="1"/>
</dbReference>
<evidence type="ECO:0000313" key="9">
    <source>
        <dbReference type="Proteomes" id="UP000735302"/>
    </source>
</evidence>
<dbReference type="PANTHER" id="PTHR46600">
    <property type="entry name" value="THAP DOMAIN-CONTAINING"/>
    <property type="match status" value="1"/>
</dbReference>
<sequence length="106" mass="12574">MPGGGKICAAFGCSNTNIKKHLKGKVSFHSFPFTWGEEYVKAWKIRLKRENFEPTRHMVVCSEHFEESCFEYQNFTGRRQLKHGSEPTIFKHNQKKERQRTSYQFK</sequence>
<keyword evidence="2 5" id="KW-0863">Zinc-finger</keyword>
<dbReference type="SMART" id="SM00692">
    <property type="entry name" value="DM3"/>
    <property type="match status" value="1"/>
</dbReference>
<feature type="region of interest" description="Disordered" evidence="6">
    <location>
        <begin position="83"/>
        <end position="106"/>
    </location>
</feature>
<dbReference type="InterPro" id="IPR006612">
    <property type="entry name" value="THAP_Znf"/>
</dbReference>
<dbReference type="GO" id="GO:0006357">
    <property type="term" value="P:regulation of transcription by RNA polymerase II"/>
    <property type="evidence" value="ECO:0007669"/>
    <property type="project" value="TreeGrafter"/>
</dbReference>
<keyword evidence="9" id="KW-1185">Reference proteome</keyword>
<evidence type="ECO:0000256" key="2">
    <source>
        <dbReference type="ARBA" id="ARBA00022771"/>
    </source>
</evidence>
<keyword evidence="4 5" id="KW-0238">DNA-binding</keyword>
<dbReference type="AlphaFoldDB" id="A0AAV3ZYI0"/>
<accession>A0AAV3ZYI0</accession>
<dbReference type="InterPro" id="IPR038441">
    <property type="entry name" value="THAP_Znf_sf"/>
</dbReference>
<dbReference type="Pfam" id="PF05485">
    <property type="entry name" value="THAP"/>
    <property type="match status" value="1"/>
</dbReference>
<organism evidence="8 9">
    <name type="scientific">Plakobranchus ocellatus</name>
    <dbReference type="NCBI Taxonomy" id="259542"/>
    <lineage>
        <taxon>Eukaryota</taxon>
        <taxon>Metazoa</taxon>
        <taxon>Spiralia</taxon>
        <taxon>Lophotrochozoa</taxon>
        <taxon>Mollusca</taxon>
        <taxon>Gastropoda</taxon>
        <taxon>Heterobranchia</taxon>
        <taxon>Euthyneura</taxon>
        <taxon>Panpulmonata</taxon>
        <taxon>Sacoglossa</taxon>
        <taxon>Placobranchoidea</taxon>
        <taxon>Plakobranchidae</taxon>
        <taxon>Plakobranchus</taxon>
    </lineage>
</organism>
<evidence type="ECO:0000256" key="3">
    <source>
        <dbReference type="ARBA" id="ARBA00022833"/>
    </source>
</evidence>
<gene>
    <name evidence="8" type="ORF">PoB_002676500</name>
</gene>
<evidence type="ECO:0000259" key="7">
    <source>
        <dbReference type="PROSITE" id="PS50950"/>
    </source>
</evidence>
<evidence type="ECO:0000256" key="6">
    <source>
        <dbReference type="SAM" id="MobiDB-lite"/>
    </source>
</evidence>
<dbReference type="GO" id="GO:0005634">
    <property type="term" value="C:nucleus"/>
    <property type="evidence" value="ECO:0007669"/>
    <property type="project" value="TreeGrafter"/>
</dbReference>
<dbReference type="InterPro" id="IPR026516">
    <property type="entry name" value="THAP1/10"/>
</dbReference>
<comment type="caution">
    <text evidence="8">The sequence shown here is derived from an EMBL/GenBank/DDBJ whole genome shotgun (WGS) entry which is preliminary data.</text>
</comment>
<dbReference type="Proteomes" id="UP000735302">
    <property type="component" value="Unassembled WGS sequence"/>
</dbReference>
<evidence type="ECO:0000256" key="4">
    <source>
        <dbReference type="ARBA" id="ARBA00023125"/>
    </source>
</evidence>
<keyword evidence="3" id="KW-0862">Zinc</keyword>
<feature type="domain" description="THAP-type" evidence="7">
    <location>
        <begin position="1"/>
        <end position="90"/>
    </location>
</feature>
<dbReference type="GO" id="GO:0003700">
    <property type="term" value="F:DNA-binding transcription factor activity"/>
    <property type="evidence" value="ECO:0007669"/>
    <property type="project" value="TreeGrafter"/>
</dbReference>
<dbReference type="GO" id="GO:0000978">
    <property type="term" value="F:RNA polymerase II cis-regulatory region sequence-specific DNA binding"/>
    <property type="evidence" value="ECO:0007669"/>
    <property type="project" value="TreeGrafter"/>
</dbReference>
<keyword evidence="1" id="KW-0479">Metal-binding</keyword>
<proteinExistence type="predicted"/>
<evidence type="ECO:0000256" key="5">
    <source>
        <dbReference type="PROSITE-ProRule" id="PRU00309"/>
    </source>
</evidence>